<evidence type="ECO:0000256" key="2">
    <source>
        <dbReference type="ARBA" id="ARBA00023002"/>
    </source>
</evidence>
<keyword evidence="7" id="KW-1185">Reference proteome</keyword>
<dbReference type="PROSITE" id="PS00071">
    <property type="entry name" value="GAPDH"/>
    <property type="match status" value="1"/>
</dbReference>
<protein>
    <recommendedName>
        <fullName evidence="4">Glyceraldehyde-3-phosphate dehydrogenase</fullName>
        <ecNumber evidence="4">1.2.1.-</ecNumber>
    </recommendedName>
</protein>
<dbReference type="Proteomes" id="UP000068447">
    <property type="component" value="Chromosome"/>
</dbReference>
<dbReference type="RefSeq" id="WP_062478839.1">
    <property type="nucleotide sequence ID" value="NZ_CP013650.1"/>
</dbReference>
<feature type="domain" description="Glyceraldehyde 3-phosphate dehydrogenase NAD(P) binding" evidence="5">
    <location>
        <begin position="131"/>
        <end position="292"/>
    </location>
</feature>
<dbReference type="Pfam" id="PF00044">
    <property type="entry name" value="Gp_dh_N"/>
    <property type="match status" value="1"/>
</dbReference>
<evidence type="ECO:0000256" key="4">
    <source>
        <dbReference type="RuleBase" id="RU361160"/>
    </source>
</evidence>
<name>A0A0U2ZIQ6_9ALTE</name>
<dbReference type="NCBIfam" id="NF006139">
    <property type="entry name" value="PRK08289.1"/>
    <property type="match status" value="1"/>
</dbReference>
<dbReference type="EMBL" id="CP013650">
    <property type="protein sequence ID" value="ALS98204.1"/>
    <property type="molecule type" value="Genomic_DNA"/>
</dbReference>
<dbReference type="GO" id="GO:0050661">
    <property type="term" value="F:NADP binding"/>
    <property type="evidence" value="ECO:0007669"/>
    <property type="project" value="InterPro"/>
</dbReference>
<dbReference type="PANTHER" id="PTHR43454:SF1">
    <property type="entry name" value="GLYCERALDEHYDE 3-PHOSPHATE DEHYDROGENASE NAD(P) BINDING DOMAIN-CONTAINING PROTEIN"/>
    <property type="match status" value="1"/>
</dbReference>
<sequence length="487" mass="54175">MNHQHEQELLNSWQERQEYAEKMQPLLGKLYRDKAVEINLYGRPLLGANSIDIIKAHRMVRLHTCNKLRLRESWPLLEALSEMKLAPAQVDLGKLAYNFHFTDKAAGRDVQSYLRDELAQIVDKEDEHQPQDVVLYGFGRIGRLLARLLIERHGRNNKLRLRAVVVRGGKEGDLEKRASLLRRDSVHGPFNGSITVDHERSAIKANGAYIQIIYANSPAEVDYTQYGINDAIVIDNTGMWRDRDGLGQHLASKGAKKVLLTAPGKGDIKNIVYGVNHQDITAEDHILSAASCTTNAITPVLRALDEHFGIENGHVETVHSYTNDQNLIDNYHKAERRGRAAPLNMVITETGAAKAVAKAYPKLSGKLTGNAIRVPTPNVSLAILNLNLGKEVSRDEVNEFLRKAALFSDLQHQIDYTASTELVSTDLVGSRFASVVDSQATIASGDRATLYVWYDNEFGYSCQVMRVVQDMAGQPVPTLPASTEKLG</sequence>
<evidence type="ECO:0000256" key="3">
    <source>
        <dbReference type="RuleBase" id="RU000397"/>
    </source>
</evidence>
<dbReference type="KEGG" id="lal:AT746_08035"/>
<dbReference type="GO" id="GO:0016620">
    <property type="term" value="F:oxidoreductase activity, acting on the aldehyde or oxo group of donors, NAD or NADP as acceptor"/>
    <property type="evidence" value="ECO:0007669"/>
    <property type="project" value="InterPro"/>
</dbReference>
<evidence type="ECO:0000313" key="6">
    <source>
        <dbReference type="EMBL" id="ALS98204.1"/>
    </source>
</evidence>
<proteinExistence type="inferred from homology"/>
<dbReference type="NCBIfam" id="TIGR01534">
    <property type="entry name" value="GAPDH-I"/>
    <property type="match status" value="1"/>
</dbReference>
<reference evidence="6 7" key="1">
    <citation type="submission" date="2015-12" db="EMBL/GenBank/DDBJ databases">
        <title>Complete genome of Lacimicrobium alkaliphilum KCTC 32984.</title>
        <authorList>
            <person name="Kim S.-G."/>
            <person name="Lee Y.-J."/>
        </authorList>
    </citation>
    <scope>NUCLEOTIDE SEQUENCE [LARGE SCALE GENOMIC DNA]</scope>
    <source>
        <strain evidence="6 7">YelD216</strain>
    </source>
</reference>
<dbReference type="InterPro" id="IPR020828">
    <property type="entry name" value="GlycerAld_3-P_DH_NAD(P)-bd"/>
</dbReference>
<dbReference type="PANTHER" id="PTHR43454">
    <property type="entry name" value="GLYCERALDEHYDE-3-PHOSPHATE DEHYDROGENASE"/>
    <property type="match status" value="1"/>
</dbReference>
<dbReference type="InterPro" id="IPR020830">
    <property type="entry name" value="GlycerAld_3-P_DH_AS"/>
</dbReference>
<dbReference type="Gene3D" id="3.40.50.720">
    <property type="entry name" value="NAD(P)-binding Rossmann-like Domain"/>
    <property type="match status" value="1"/>
</dbReference>
<gene>
    <name evidence="6" type="ORF">AT746_08035</name>
</gene>
<evidence type="ECO:0000256" key="1">
    <source>
        <dbReference type="ARBA" id="ARBA00007406"/>
    </source>
</evidence>
<organism evidence="6 7">
    <name type="scientific">Lacimicrobium alkaliphilum</name>
    <dbReference type="NCBI Taxonomy" id="1526571"/>
    <lineage>
        <taxon>Bacteria</taxon>
        <taxon>Pseudomonadati</taxon>
        <taxon>Pseudomonadota</taxon>
        <taxon>Gammaproteobacteria</taxon>
        <taxon>Alteromonadales</taxon>
        <taxon>Alteromonadaceae</taxon>
        <taxon>Lacimicrobium</taxon>
    </lineage>
</organism>
<dbReference type="InterPro" id="IPR020829">
    <property type="entry name" value="GlycerAld_3-P_DH_cat"/>
</dbReference>
<dbReference type="SUPFAM" id="SSF55347">
    <property type="entry name" value="Glyceraldehyde-3-phosphate dehydrogenase-like, C-terminal domain"/>
    <property type="match status" value="1"/>
</dbReference>
<dbReference type="SUPFAM" id="SSF51735">
    <property type="entry name" value="NAD(P)-binding Rossmann-fold domains"/>
    <property type="match status" value="1"/>
</dbReference>
<evidence type="ECO:0000259" key="5">
    <source>
        <dbReference type="SMART" id="SM00846"/>
    </source>
</evidence>
<dbReference type="CDD" id="cd18126">
    <property type="entry name" value="GAPDH_I_C"/>
    <property type="match status" value="1"/>
</dbReference>
<dbReference type="CDD" id="cd05214">
    <property type="entry name" value="GAPDH_I_N"/>
    <property type="match status" value="1"/>
</dbReference>
<keyword evidence="2 4" id="KW-0560">Oxidoreductase</keyword>
<dbReference type="PRINTS" id="PR00078">
    <property type="entry name" value="G3PDHDRGNASE"/>
</dbReference>
<dbReference type="AlphaFoldDB" id="A0A0U2ZIQ6"/>
<dbReference type="InterPro" id="IPR020831">
    <property type="entry name" value="GlycerAld/Erythrose_P_DH"/>
</dbReference>
<accession>A0A0U2ZIQ6</accession>
<dbReference type="Pfam" id="PF02800">
    <property type="entry name" value="Gp_dh_C"/>
    <property type="match status" value="1"/>
</dbReference>
<dbReference type="InterPro" id="IPR006424">
    <property type="entry name" value="Glyceraldehyde-3-P_DH_1"/>
</dbReference>
<dbReference type="STRING" id="1526571.AT746_08035"/>
<dbReference type="SMART" id="SM00846">
    <property type="entry name" value="Gp_dh_N"/>
    <property type="match status" value="1"/>
</dbReference>
<dbReference type="GO" id="GO:0051287">
    <property type="term" value="F:NAD binding"/>
    <property type="evidence" value="ECO:0007669"/>
    <property type="project" value="InterPro"/>
</dbReference>
<dbReference type="EC" id="1.2.1.-" evidence="4"/>
<dbReference type="GO" id="GO:0006006">
    <property type="term" value="P:glucose metabolic process"/>
    <property type="evidence" value="ECO:0007669"/>
    <property type="project" value="InterPro"/>
</dbReference>
<evidence type="ECO:0000313" key="7">
    <source>
        <dbReference type="Proteomes" id="UP000068447"/>
    </source>
</evidence>
<dbReference type="InterPro" id="IPR036291">
    <property type="entry name" value="NAD(P)-bd_dom_sf"/>
</dbReference>
<dbReference type="OrthoDB" id="9803304at2"/>
<comment type="similarity">
    <text evidence="1 3">Belongs to the glyceraldehyde-3-phosphate dehydrogenase family.</text>
</comment>
<dbReference type="Gene3D" id="3.30.360.10">
    <property type="entry name" value="Dihydrodipicolinate Reductase, domain 2"/>
    <property type="match status" value="1"/>
</dbReference>